<comment type="caution">
    <text evidence="1">The sequence shown here is derived from an EMBL/GenBank/DDBJ whole genome shotgun (WGS) entry which is preliminary data.</text>
</comment>
<evidence type="ECO:0000313" key="1">
    <source>
        <dbReference type="EMBL" id="MDC7719068.1"/>
    </source>
</evidence>
<dbReference type="SUPFAM" id="SSF53335">
    <property type="entry name" value="S-adenosyl-L-methionine-dependent methyltransferases"/>
    <property type="match status" value="1"/>
</dbReference>
<dbReference type="InterPro" id="IPR029063">
    <property type="entry name" value="SAM-dependent_MTases_sf"/>
</dbReference>
<dbReference type="PANTHER" id="PTHR47473">
    <property type="entry name" value="BTA1P"/>
    <property type="match status" value="1"/>
</dbReference>
<name>A0ABT5J2I4_9NEIS</name>
<dbReference type="Proteomes" id="UP001219956">
    <property type="component" value="Unassembled WGS sequence"/>
</dbReference>
<keyword evidence="2" id="KW-1185">Reference proteome</keyword>
<dbReference type="InterPro" id="IPR021829">
    <property type="entry name" value="DUF3419"/>
</dbReference>
<dbReference type="Pfam" id="PF11899">
    <property type="entry name" value="DUF3419"/>
    <property type="match status" value="1"/>
</dbReference>
<sequence length="405" mass="45944">MSTHKLVSQAVSNSTTTGLKAIGDRLFASWFSRLVYAQIWEDPEVDIEALQLRPGMRLLTISSGGCNALAYLSRQPAEVHAVDLNDTHLAMLALKKAAFAELPDYSTLLDFLGDASQRQNAQRYRRYIAAALPVSARQYWEHNNIWGTPRYALFTRHAYRHGLLGRFIGLGHVLARLMGGNLGQLAKATSLEEQEALFERHLAPVFRHPLLRFLCHRESLLYSMGIPPAQFAELRADAGGNLPALFESRMRRLACDFPLAENPYAQQAFARRYDTDNQRSLPLYLQQAHYHTIRQQLGKLQLHHHALTDFLDERAPQSLDAYVFLDAQDWMDDTQLNALWRQVTRTAAPGARVVFRTGGSSSPLERRLAPQLLACWETDPAYNRQLHLRDRAAIYGGVHVYTKRT</sequence>
<protein>
    <submittedName>
        <fullName evidence="1">DUF3419 family protein</fullName>
    </submittedName>
</protein>
<dbReference type="EMBL" id="JAQQLF010000031">
    <property type="protein sequence ID" value="MDC7719068.1"/>
    <property type="molecule type" value="Genomic_DNA"/>
</dbReference>
<evidence type="ECO:0000313" key="2">
    <source>
        <dbReference type="Proteomes" id="UP001219956"/>
    </source>
</evidence>
<dbReference type="PANTHER" id="PTHR47473:SF1">
    <property type="entry name" value="METHYLTRANSFERASE DOMAIN-CONTAINING PROTEIN"/>
    <property type="match status" value="1"/>
</dbReference>
<reference evidence="1 2" key="1">
    <citation type="submission" date="2023-01" db="EMBL/GenBank/DDBJ databases">
        <title>Novel species of the genus Vogesella isolated from rivers.</title>
        <authorList>
            <person name="Lu H."/>
        </authorList>
    </citation>
    <scope>NUCLEOTIDE SEQUENCE [LARGE SCALE GENOMIC DNA]</scope>
    <source>
        <strain evidence="1 2">DC21W</strain>
    </source>
</reference>
<proteinExistence type="predicted"/>
<dbReference type="RefSeq" id="WP_272753256.1">
    <property type="nucleotide sequence ID" value="NZ_JAQQLF010000031.1"/>
</dbReference>
<gene>
    <name evidence="1" type="ORF">PQU95_17845</name>
</gene>
<accession>A0ABT5J2I4</accession>
<organism evidence="1 2">
    <name type="scientific">Vogesella aquatica</name>
    <dbReference type="NCBI Taxonomy" id="2984206"/>
    <lineage>
        <taxon>Bacteria</taxon>
        <taxon>Pseudomonadati</taxon>
        <taxon>Pseudomonadota</taxon>
        <taxon>Betaproteobacteria</taxon>
        <taxon>Neisseriales</taxon>
        <taxon>Chromobacteriaceae</taxon>
        <taxon>Vogesella</taxon>
    </lineage>
</organism>